<dbReference type="PANTHER" id="PTHR43205">
    <property type="entry name" value="PROSTAGLANDIN REDUCTASE"/>
    <property type="match status" value="1"/>
</dbReference>
<dbReference type="AlphaFoldDB" id="A0A382WYC5"/>
<dbReference type="SUPFAM" id="SSF50129">
    <property type="entry name" value="GroES-like"/>
    <property type="match status" value="1"/>
</dbReference>
<keyword evidence="1" id="KW-0560">Oxidoreductase</keyword>
<dbReference type="Pfam" id="PF16884">
    <property type="entry name" value="ADH_N_2"/>
    <property type="match status" value="1"/>
</dbReference>
<proteinExistence type="predicted"/>
<sequence>MGTGVNEKINQQLVLKRVPEGIAGPDDFEIREVELPEPQDGQLMIESHYLGVDAALRLIVRDSDEFLFRVKPGDLVHGSLAGQVVESRNPDYRVGEFLQGSLGLQSLAVSDGDGLERCDINQAPLQAWLGGFGVSGLTAYFAIL</sequence>
<dbReference type="PANTHER" id="PTHR43205:SF7">
    <property type="entry name" value="PROSTAGLANDIN REDUCTASE 1"/>
    <property type="match status" value="1"/>
</dbReference>
<dbReference type="GO" id="GO:0016628">
    <property type="term" value="F:oxidoreductase activity, acting on the CH-CH group of donors, NAD or NADP as acceptor"/>
    <property type="evidence" value="ECO:0007669"/>
    <property type="project" value="InterPro"/>
</dbReference>
<protein>
    <recommendedName>
        <fullName evidence="2">Oxidoreductase N-terminal domain-containing protein</fullName>
    </recommendedName>
</protein>
<dbReference type="EMBL" id="UINC01163548">
    <property type="protein sequence ID" value="SVD63917.1"/>
    <property type="molecule type" value="Genomic_DNA"/>
</dbReference>
<accession>A0A382WYC5</accession>
<reference evidence="3" key="1">
    <citation type="submission" date="2018-05" db="EMBL/GenBank/DDBJ databases">
        <authorList>
            <person name="Lanie J.A."/>
            <person name="Ng W.-L."/>
            <person name="Kazmierczak K.M."/>
            <person name="Andrzejewski T.M."/>
            <person name="Davidsen T.M."/>
            <person name="Wayne K.J."/>
            <person name="Tettelin H."/>
            <person name="Glass J.I."/>
            <person name="Rusch D."/>
            <person name="Podicherti R."/>
            <person name="Tsui H.-C.T."/>
            <person name="Winkler M.E."/>
        </authorList>
    </citation>
    <scope>NUCLEOTIDE SEQUENCE</scope>
</reference>
<organism evidence="3">
    <name type="scientific">marine metagenome</name>
    <dbReference type="NCBI Taxonomy" id="408172"/>
    <lineage>
        <taxon>unclassified sequences</taxon>
        <taxon>metagenomes</taxon>
        <taxon>ecological metagenomes</taxon>
    </lineage>
</organism>
<evidence type="ECO:0000259" key="2">
    <source>
        <dbReference type="Pfam" id="PF16884"/>
    </source>
</evidence>
<gene>
    <name evidence="3" type="ORF">METZ01_LOCUS416771</name>
</gene>
<feature type="non-terminal residue" evidence="3">
    <location>
        <position position="144"/>
    </location>
</feature>
<dbReference type="Gene3D" id="3.90.180.10">
    <property type="entry name" value="Medium-chain alcohol dehydrogenases, catalytic domain"/>
    <property type="match status" value="1"/>
</dbReference>
<dbReference type="InterPro" id="IPR041694">
    <property type="entry name" value="ADH_N_2"/>
</dbReference>
<evidence type="ECO:0000313" key="3">
    <source>
        <dbReference type="EMBL" id="SVD63917.1"/>
    </source>
</evidence>
<name>A0A382WYC5_9ZZZZ</name>
<dbReference type="InterPro" id="IPR011032">
    <property type="entry name" value="GroES-like_sf"/>
</dbReference>
<evidence type="ECO:0000256" key="1">
    <source>
        <dbReference type="ARBA" id="ARBA00023002"/>
    </source>
</evidence>
<dbReference type="InterPro" id="IPR045010">
    <property type="entry name" value="MDR_fam"/>
</dbReference>
<feature type="domain" description="Oxidoreductase N-terminal" evidence="2">
    <location>
        <begin position="12"/>
        <end position="116"/>
    </location>
</feature>